<protein>
    <submittedName>
        <fullName evidence="2">VOC family protein</fullName>
    </submittedName>
</protein>
<comment type="caution">
    <text evidence="2">The sequence shown here is derived from an EMBL/GenBank/DDBJ whole genome shotgun (WGS) entry which is preliminary data.</text>
</comment>
<dbReference type="Proteomes" id="UP001409291">
    <property type="component" value="Unassembled WGS sequence"/>
</dbReference>
<reference evidence="2 3" key="1">
    <citation type="submission" date="2024-04" db="EMBL/GenBank/DDBJ databases">
        <title>WGS of bacteria from Torrens River.</title>
        <authorList>
            <person name="Wyrsch E.R."/>
            <person name="Drigo B."/>
        </authorList>
    </citation>
    <scope>NUCLEOTIDE SEQUENCE [LARGE SCALE GENOMIC DNA]</scope>
    <source>
        <strain evidence="2 3">TWI391</strain>
    </source>
</reference>
<dbReference type="PROSITE" id="PS51819">
    <property type="entry name" value="VOC"/>
    <property type="match status" value="1"/>
</dbReference>
<dbReference type="RefSeq" id="WP_260291719.1">
    <property type="nucleotide sequence ID" value="NZ_JBDJLH010000002.1"/>
</dbReference>
<dbReference type="InterPro" id="IPR051332">
    <property type="entry name" value="Fosfomycin_Res_Enzymes"/>
</dbReference>
<organism evidence="2 3">
    <name type="scientific">Sphingobacterium kitahiroshimense</name>
    <dbReference type="NCBI Taxonomy" id="470446"/>
    <lineage>
        <taxon>Bacteria</taxon>
        <taxon>Pseudomonadati</taxon>
        <taxon>Bacteroidota</taxon>
        <taxon>Sphingobacteriia</taxon>
        <taxon>Sphingobacteriales</taxon>
        <taxon>Sphingobacteriaceae</taxon>
        <taxon>Sphingobacterium</taxon>
    </lineage>
</organism>
<proteinExistence type="predicted"/>
<dbReference type="PANTHER" id="PTHR36113">
    <property type="entry name" value="LYASE, PUTATIVE-RELATED-RELATED"/>
    <property type="match status" value="1"/>
</dbReference>
<accession>A0ABV0BVY8</accession>
<gene>
    <name evidence="2" type="ORF">ABE541_10580</name>
</gene>
<dbReference type="PANTHER" id="PTHR36113:SF1">
    <property type="entry name" value="GLYOXALASE_BLEOMYCIN RESISTANCE PROTEIN_DIOXYGENASE"/>
    <property type="match status" value="1"/>
</dbReference>
<feature type="domain" description="VOC" evidence="1">
    <location>
        <begin position="4"/>
        <end position="131"/>
    </location>
</feature>
<dbReference type="InterPro" id="IPR004360">
    <property type="entry name" value="Glyas_Fos-R_dOase_dom"/>
</dbReference>
<name>A0ABV0BVY8_9SPHI</name>
<evidence type="ECO:0000259" key="1">
    <source>
        <dbReference type="PROSITE" id="PS51819"/>
    </source>
</evidence>
<sequence>MNMKIEHIGIWVDDLEKMRNFYLTYFNFECSEKYKNLKNGFTSYFLKFGTCVTRLELMNRPDILDEPSKRGFNKGIAHFAISIGGTEAVDLLTERFRNDGFTIASEPRTTGDGYYESVVLDPEGNYLEISA</sequence>
<dbReference type="InterPro" id="IPR029068">
    <property type="entry name" value="Glyas_Bleomycin-R_OHBP_Dase"/>
</dbReference>
<dbReference type="SUPFAM" id="SSF54593">
    <property type="entry name" value="Glyoxalase/Bleomycin resistance protein/Dihydroxybiphenyl dioxygenase"/>
    <property type="match status" value="1"/>
</dbReference>
<dbReference type="Gene3D" id="3.10.180.10">
    <property type="entry name" value="2,3-Dihydroxybiphenyl 1,2-Dioxygenase, domain 1"/>
    <property type="match status" value="1"/>
</dbReference>
<dbReference type="InterPro" id="IPR037523">
    <property type="entry name" value="VOC_core"/>
</dbReference>
<keyword evidence="3" id="KW-1185">Reference proteome</keyword>
<evidence type="ECO:0000313" key="2">
    <source>
        <dbReference type="EMBL" id="MEN5377709.1"/>
    </source>
</evidence>
<dbReference type="EMBL" id="JBDJNQ010000004">
    <property type="protein sequence ID" value="MEN5377709.1"/>
    <property type="molecule type" value="Genomic_DNA"/>
</dbReference>
<dbReference type="Pfam" id="PF00903">
    <property type="entry name" value="Glyoxalase"/>
    <property type="match status" value="1"/>
</dbReference>
<evidence type="ECO:0000313" key="3">
    <source>
        <dbReference type="Proteomes" id="UP001409291"/>
    </source>
</evidence>